<sequence length="152" mass="18182">MVLNNEQTDFKEVIYHDRPVSDIFLHDEGYCLTEYRLCSSVPKKEVQYMEDTLSNFDDKIRSLDKHSFNKSEKIDLLNQKLTCFECRDSTHNRRMEYMMHLLLKNIFNIDVESDKLHEFLNLTFDDLLCSVDYDFNKMDNLLNKFKNGNSTK</sequence>
<name>A0A8T5V446_9EURY</name>
<accession>A0A8T5V446</accession>
<gene>
    <name evidence="1" type="ORF">K8N75_11440</name>
</gene>
<organism evidence="1 2">
    <name type="scientific">Methanobacterium spitsbergense</name>
    <dbReference type="NCBI Taxonomy" id="2874285"/>
    <lineage>
        <taxon>Archaea</taxon>
        <taxon>Methanobacteriati</taxon>
        <taxon>Methanobacteriota</taxon>
        <taxon>Methanomada group</taxon>
        <taxon>Methanobacteria</taxon>
        <taxon>Methanobacteriales</taxon>
        <taxon>Methanobacteriaceae</taxon>
        <taxon>Methanobacterium</taxon>
    </lineage>
</organism>
<evidence type="ECO:0000313" key="2">
    <source>
        <dbReference type="Proteomes" id="UP000825933"/>
    </source>
</evidence>
<protein>
    <submittedName>
        <fullName evidence="1">Uncharacterized protein</fullName>
    </submittedName>
</protein>
<keyword evidence="2" id="KW-1185">Reference proteome</keyword>
<dbReference type="EMBL" id="JAIOUQ010000014">
    <property type="protein sequence ID" value="MBZ2166651.1"/>
    <property type="molecule type" value="Genomic_DNA"/>
</dbReference>
<evidence type="ECO:0000313" key="1">
    <source>
        <dbReference type="EMBL" id="MBZ2166651.1"/>
    </source>
</evidence>
<dbReference type="RefSeq" id="WP_223792198.1">
    <property type="nucleotide sequence ID" value="NZ_JAIOUQ010000014.1"/>
</dbReference>
<proteinExistence type="predicted"/>
<dbReference type="Proteomes" id="UP000825933">
    <property type="component" value="Unassembled WGS sequence"/>
</dbReference>
<comment type="caution">
    <text evidence="1">The sequence shown here is derived from an EMBL/GenBank/DDBJ whole genome shotgun (WGS) entry which is preliminary data.</text>
</comment>
<dbReference type="AlphaFoldDB" id="A0A8T5V446"/>
<reference evidence="2" key="1">
    <citation type="journal article" date="2022" name="Microbiol. Resour. Announc.">
        <title>Draft Genome Sequence of a Methanogenic Archaeon from West Spitsbergen Permafrost.</title>
        <authorList>
            <person name="Trubitsyn V."/>
            <person name="Rivkina E."/>
            <person name="Shcherbakova V."/>
        </authorList>
    </citation>
    <scope>NUCLEOTIDE SEQUENCE [LARGE SCALE GENOMIC DNA]</scope>
    <source>
        <strain evidence="2">VT</strain>
    </source>
</reference>